<gene>
    <name evidence="2" type="ORF">TKK_009286</name>
</gene>
<evidence type="ECO:0008006" key="4">
    <source>
        <dbReference type="Google" id="ProtNLM"/>
    </source>
</evidence>
<accession>A0ABD2WV51</accession>
<comment type="caution">
    <text evidence="2">The sequence shown here is derived from an EMBL/GenBank/DDBJ whole genome shotgun (WGS) entry which is preliminary data.</text>
</comment>
<keyword evidence="3" id="KW-1185">Reference proteome</keyword>
<proteinExistence type="predicted"/>
<dbReference type="Proteomes" id="UP001627154">
    <property type="component" value="Unassembled WGS sequence"/>
</dbReference>
<feature type="chain" id="PRO_5044828646" description="Secreted protein" evidence="1">
    <location>
        <begin position="22"/>
        <end position="104"/>
    </location>
</feature>
<reference evidence="2 3" key="1">
    <citation type="journal article" date="2024" name="bioRxiv">
        <title>A reference genome for Trichogramma kaykai: A tiny desert-dwelling parasitoid wasp with competing sex-ratio distorters.</title>
        <authorList>
            <person name="Culotta J."/>
            <person name="Lindsey A.R."/>
        </authorList>
    </citation>
    <scope>NUCLEOTIDE SEQUENCE [LARGE SCALE GENOMIC DNA]</scope>
    <source>
        <strain evidence="2 3">KSX58</strain>
    </source>
</reference>
<organism evidence="2 3">
    <name type="scientific">Trichogramma kaykai</name>
    <dbReference type="NCBI Taxonomy" id="54128"/>
    <lineage>
        <taxon>Eukaryota</taxon>
        <taxon>Metazoa</taxon>
        <taxon>Ecdysozoa</taxon>
        <taxon>Arthropoda</taxon>
        <taxon>Hexapoda</taxon>
        <taxon>Insecta</taxon>
        <taxon>Pterygota</taxon>
        <taxon>Neoptera</taxon>
        <taxon>Endopterygota</taxon>
        <taxon>Hymenoptera</taxon>
        <taxon>Apocrita</taxon>
        <taxon>Proctotrupomorpha</taxon>
        <taxon>Chalcidoidea</taxon>
        <taxon>Trichogrammatidae</taxon>
        <taxon>Trichogramma</taxon>
    </lineage>
</organism>
<sequence length="104" mass="11329">MRVGSRAVALVCGCSWCCCWCSGMHKGESCECATKTTTVQQQRCCTGRRPVASARGGQRRRVARVVLSSREVKAATCKLKCNIKRLRHMGKIIDAPPPPCPPPV</sequence>
<keyword evidence="1" id="KW-0732">Signal</keyword>
<evidence type="ECO:0000313" key="3">
    <source>
        <dbReference type="Proteomes" id="UP001627154"/>
    </source>
</evidence>
<protein>
    <recommendedName>
        <fullName evidence="4">Secreted protein</fullName>
    </recommendedName>
</protein>
<dbReference type="EMBL" id="JBJJXI010000068">
    <property type="protein sequence ID" value="KAL3396922.1"/>
    <property type="molecule type" value="Genomic_DNA"/>
</dbReference>
<feature type="signal peptide" evidence="1">
    <location>
        <begin position="1"/>
        <end position="21"/>
    </location>
</feature>
<name>A0ABD2WV51_9HYME</name>
<dbReference type="AlphaFoldDB" id="A0ABD2WV51"/>
<evidence type="ECO:0000313" key="2">
    <source>
        <dbReference type="EMBL" id="KAL3396922.1"/>
    </source>
</evidence>
<evidence type="ECO:0000256" key="1">
    <source>
        <dbReference type="SAM" id="SignalP"/>
    </source>
</evidence>